<dbReference type="RefSeq" id="WP_067382121.1">
    <property type="nucleotide sequence ID" value="NZ_CP015839.1"/>
</dbReference>
<dbReference type="GO" id="GO:0003700">
    <property type="term" value="F:DNA-binding transcription factor activity"/>
    <property type="evidence" value="ECO:0007669"/>
    <property type="project" value="InterPro"/>
</dbReference>
<dbReference type="SUPFAM" id="SSF46785">
    <property type="entry name" value="Winged helix' DNA-binding domain"/>
    <property type="match status" value="1"/>
</dbReference>
<dbReference type="PRINTS" id="PR00039">
    <property type="entry name" value="HTHLYSR"/>
</dbReference>
<protein>
    <submittedName>
        <fullName evidence="6">LysR family transcriptional regulator</fullName>
    </submittedName>
</protein>
<accession>A0A1A9EZB6</accession>
<dbReference type="GO" id="GO:0003677">
    <property type="term" value="F:DNA binding"/>
    <property type="evidence" value="ECO:0007669"/>
    <property type="project" value="UniProtKB-KW"/>
</dbReference>
<evidence type="ECO:0000256" key="2">
    <source>
        <dbReference type="ARBA" id="ARBA00023015"/>
    </source>
</evidence>
<keyword evidence="4" id="KW-0804">Transcription</keyword>
<feature type="domain" description="HTH lysR-type" evidence="5">
    <location>
        <begin position="3"/>
        <end position="61"/>
    </location>
</feature>
<dbReference type="Pfam" id="PF03466">
    <property type="entry name" value="LysR_substrate"/>
    <property type="match status" value="1"/>
</dbReference>
<dbReference type="Gene3D" id="1.10.10.10">
    <property type="entry name" value="Winged helix-like DNA-binding domain superfamily/Winged helix DNA-binding domain"/>
    <property type="match status" value="1"/>
</dbReference>
<proteinExistence type="inferred from homology"/>
<reference evidence="7" key="1">
    <citation type="submission" date="2016-05" db="EMBL/GenBank/DDBJ databases">
        <authorList>
            <person name="Baek K."/>
            <person name="Yang S.-J."/>
        </authorList>
    </citation>
    <scope>NUCLEOTIDE SEQUENCE [LARGE SCALE GENOMIC DNA]</scope>
    <source>
        <strain evidence="7">ST58-10</strain>
    </source>
</reference>
<dbReference type="InterPro" id="IPR036390">
    <property type="entry name" value="WH_DNA-bd_sf"/>
</dbReference>
<dbReference type="KEGG" id="mars:A8C75_11255"/>
<reference evidence="6 7" key="2">
    <citation type="journal article" date="2018" name="Int. J. Syst. Evol. Microbiol.">
        <title>Marinobacterium aestuarii sp. nov., a benzene-degrading marine bacterium isolated from estuary sediment.</title>
        <authorList>
            <person name="Bae S.S."/>
            <person name="Jung J."/>
            <person name="Chung D."/>
            <person name="Baek K."/>
        </authorList>
    </citation>
    <scope>NUCLEOTIDE SEQUENCE [LARGE SCALE GENOMIC DNA]</scope>
    <source>
        <strain evidence="6 7">ST58-10</strain>
    </source>
</reference>
<dbReference type="GO" id="GO:0005829">
    <property type="term" value="C:cytosol"/>
    <property type="evidence" value="ECO:0007669"/>
    <property type="project" value="TreeGrafter"/>
</dbReference>
<dbReference type="STRING" id="1821621.A8C75_11255"/>
<dbReference type="Proteomes" id="UP000078070">
    <property type="component" value="Chromosome"/>
</dbReference>
<keyword evidence="2" id="KW-0805">Transcription regulation</keyword>
<dbReference type="PROSITE" id="PS50931">
    <property type="entry name" value="HTH_LYSR"/>
    <property type="match status" value="1"/>
</dbReference>
<dbReference type="SUPFAM" id="SSF53850">
    <property type="entry name" value="Periplasmic binding protein-like II"/>
    <property type="match status" value="1"/>
</dbReference>
<evidence type="ECO:0000259" key="5">
    <source>
        <dbReference type="PROSITE" id="PS50931"/>
    </source>
</evidence>
<organism evidence="6 7">
    <name type="scientific">Marinobacterium aestuarii</name>
    <dbReference type="NCBI Taxonomy" id="1821621"/>
    <lineage>
        <taxon>Bacteria</taxon>
        <taxon>Pseudomonadati</taxon>
        <taxon>Pseudomonadota</taxon>
        <taxon>Gammaproteobacteria</taxon>
        <taxon>Oceanospirillales</taxon>
        <taxon>Oceanospirillaceae</taxon>
        <taxon>Marinobacterium</taxon>
    </lineage>
</organism>
<dbReference type="InterPro" id="IPR050950">
    <property type="entry name" value="HTH-type_LysR_regulators"/>
</dbReference>
<comment type="similarity">
    <text evidence="1">Belongs to the LysR transcriptional regulatory family.</text>
</comment>
<name>A0A1A9EZB6_9GAMM</name>
<dbReference type="PANTHER" id="PTHR30419">
    <property type="entry name" value="HTH-TYPE TRANSCRIPTIONAL REGULATOR YBHD"/>
    <property type="match status" value="1"/>
</dbReference>
<dbReference type="FunFam" id="1.10.10.10:FF:000001">
    <property type="entry name" value="LysR family transcriptional regulator"/>
    <property type="match status" value="1"/>
</dbReference>
<sequence>MRFTLKHLRYFVVAGEMSSVTKAAEALHVSQPSISSAILHLEDVTDLQLFVRHHAQGLSLTPSGRQFLRKAKQLLAEADGLVHYASTLGSDVAGSLRIVGFPTFTPILVPGLIKRFVDAYPAVKVHCDEKHQKDIIQSLHDGRYELALTYDMQIPADIEFEPLMEFPPYAVVGRDHPLADRREVSLAELAPLPMVLLDWPMSREYFYSLFLSLELEPNFAYPAESLGMVRGLVGNGFGYTLFNSPMACNLAFDGTELVAIPLTEKLRPLRMGVARLSQFRLTPAAGAFIKQLEEQVRDLSSSVFEDKRFYRLLID</sequence>
<dbReference type="InterPro" id="IPR036388">
    <property type="entry name" value="WH-like_DNA-bd_sf"/>
</dbReference>
<dbReference type="Pfam" id="PF00126">
    <property type="entry name" value="HTH_1"/>
    <property type="match status" value="1"/>
</dbReference>
<keyword evidence="7" id="KW-1185">Reference proteome</keyword>
<dbReference type="EMBL" id="CP015839">
    <property type="protein sequence ID" value="ANG63001.1"/>
    <property type="molecule type" value="Genomic_DNA"/>
</dbReference>
<dbReference type="OrthoDB" id="8437302at2"/>
<dbReference type="Gene3D" id="3.40.190.10">
    <property type="entry name" value="Periplasmic binding protein-like II"/>
    <property type="match status" value="2"/>
</dbReference>
<dbReference type="InterPro" id="IPR005119">
    <property type="entry name" value="LysR_subst-bd"/>
</dbReference>
<evidence type="ECO:0000256" key="1">
    <source>
        <dbReference type="ARBA" id="ARBA00009437"/>
    </source>
</evidence>
<keyword evidence="3" id="KW-0238">DNA-binding</keyword>
<evidence type="ECO:0000313" key="7">
    <source>
        <dbReference type="Proteomes" id="UP000078070"/>
    </source>
</evidence>
<evidence type="ECO:0000256" key="3">
    <source>
        <dbReference type="ARBA" id="ARBA00023125"/>
    </source>
</evidence>
<dbReference type="AlphaFoldDB" id="A0A1A9EZB6"/>
<evidence type="ECO:0000256" key="4">
    <source>
        <dbReference type="ARBA" id="ARBA00023163"/>
    </source>
</evidence>
<dbReference type="InterPro" id="IPR000847">
    <property type="entry name" value="LysR_HTH_N"/>
</dbReference>
<gene>
    <name evidence="6" type="ORF">A8C75_11255</name>
</gene>
<evidence type="ECO:0000313" key="6">
    <source>
        <dbReference type="EMBL" id="ANG63001.1"/>
    </source>
</evidence>